<reference evidence="7 8" key="1">
    <citation type="submission" date="2018-05" db="EMBL/GenBank/DDBJ databases">
        <title>Vibrio limimaris sp. nov., isolated from marine sediment.</title>
        <authorList>
            <person name="Li C.-M."/>
        </authorList>
    </citation>
    <scope>NUCLEOTIDE SEQUENCE [LARGE SCALE GENOMIC DNA]</scope>
    <source>
        <strain evidence="7 8">E4404</strain>
    </source>
</reference>
<dbReference type="SUPFAM" id="SSF46689">
    <property type="entry name" value="Homeodomain-like"/>
    <property type="match status" value="2"/>
</dbReference>
<feature type="compositionally biased region" description="Low complexity" evidence="5">
    <location>
        <begin position="270"/>
        <end position="287"/>
    </location>
</feature>
<dbReference type="Gene3D" id="1.10.10.60">
    <property type="entry name" value="Homeodomain-like"/>
    <property type="match status" value="2"/>
</dbReference>
<dbReference type="Pfam" id="PF12833">
    <property type="entry name" value="HTH_18"/>
    <property type="match status" value="1"/>
</dbReference>
<evidence type="ECO:0000256" key="4">
    <source>
        <dbReference type="ARBA" id="ARBA00023163"/>
    </source>
</evidence>
<dbReference type="InterPro" id="IPR003313">
    <property type="entry name" value="AraC-bd"/>
</dbReference>
<accession>A0A2U3BAM2</accession>
<dbReference type="RefSeq" id="WP_109319092.1">
    <property type="nucleotide sequence ID" value="NZ_QFWT01000003.1"/>
</dbReference>
<dbReference type="PROSITE" id="PS00041">
    <property type="entry name" value="HTH_ARAC_FAMILY_1"/>
    <property type="match status" value="1"/>
</dbReference>
<dbReference type="InterPro" id="IPR050204">
    <property type="entry name" value="AraC_XylS_family_regulators"/>
</dbReference>
<sequence>MADNIRDIRQGYWRCDALPQLVIRTTCNSIKSYKAHSHSELSLGLIEAGQTCLSARGADITLSSGDMVLIEPHLVHACNPVQGLPRSYRMLYIDHQWCCDVLSECYQQKVTRFICEKGMLLVSDKENELPGLISTLTESCAPRDVSLVHERLRSVVQAYCSPLLNSEEDDGIAYRVREWLLEQVESPPSIEDIARQVGRTPESVIRNFKRRFGITPRAFLNNCRVEKAKRLLRTGMKIADVALEVGYSDQSQLHKAFVSYTASTPGQYQNSPNKNNSSMNNRVNFRQ</sequence>
<evidence type="ECO:0000313" key="8">
    <source>
        <dbReference type="Proteomes" id="UP000245362"/>
    </source>
</evidence>
<dbReference type="InterPro" id="IPR009057">
    <property type="entry name" value="Homeodomain-like_sf"/>
</dbReference>
<dbReference type="InterPro" id="IPR018062">
    <property type="entry name" value="HTH_AraC-typ_CS"/>
</dbReference>
<dbReference type="Proteomes" id="UP000245362">
    <property type="component" value="Unassembled WGS sequence"/>
</dbReference>
<dbReference type="GO" id="GO:0003700">
    <property type="term" value="F:DNA-binding transcription factor activity"/>
    <property type="evidence" value="ECO:0007669"/>
    <property type="project" value="InterPro"/>
</dbReference>
<evidence type="ECO:0000256" key="2">
    <source>
        <dbReference type="ARBA" id="ARBA00023125"/>
    </source>
</evidence>
<comment type="caution">
    <text evidence="7">The sequence shown here is derived from an EMBL/GenBank/DDBJ whole genome shotgun (WGS) entry which is preliminary data.</text>
</comment>
<dbReference type="InterPro" id="IPR037923">
    <property type="entry name" value="HTH-like"/>
</dbReference>
<dbReference type="PANTHER" id="PTHR46796:SF2">
    <property type="entry name" value="TRANSCRIPTIONAL REGULATORY PROTEIN"/>
    <property type="match status" value="1"/>
</dbReference>
<evidence type="ECO:0000256" key="3">
    <source>
        <dbReference type="ARBA" id="ARBA00023159"/>
    </source>
</evidence>
<dbReference type="PROSITE" id="PS01124">
    <property type="entry name" value="HTH_ARAC_FAMILY_2"/>
    <property type="match status" value="1"/>
</dbReference>
<dbReference type="OrthoDB" id="9809338at2"/>
<dbReference type="EMBL" id="QFWT01000003">
    <property type="protein sequence ID" value="PWI33840.1"/>
    <property type="molecule type" value="Genomic_DNA"/>
</dbReference>
<organism evidence="7 8">
    <name type="scientific">Vibrio albus</name>
    <dbReference type="NCBI Taxonomy" id="2200953"/>
    <lineage>
        <taxon>Bacteria</taxon>
        <taxon>Pseudomonadati</taxon>
        <taxon>Pseudomonadota</taxon>
        <taxon>Gammaproteobacteria</taxon>
        <taxon>Vibrionales</taxon>
        <taxon>Vibrionaceae</taxon>
        <taxon>Vibrio</taxon>
    </lineage>
</organism>
<dbReference type="SMART" id="SM00342">
    <property type="entry name" value="HTH_ARAC"/>
    <property type="match status" value="1"/>
</dbReference>
<name>A0A2U3BAM2_9VIBR</name>
<keyword evidence="1" id="KW-0805">Transcription regulation</keyword>
<evidence type="ECO:0000259" key="6">
    <source>
        <dbReference type="PROSITE" id="PS01124"/>
    </source>
</evidence>
<keyword evidence="4" id="KW-0804">Transcription</keyword>
<evidence type="ECO:0000256" key="1">
    <source>
        <dbReference type="ARBA" id="ARBA00023015"/>
    </source>
</evidence>
<dbReference type="SUPFAM" id="SSF51215">
    <property type="entry name" value="Regulatory protein AraC"/>
    <property type="match status" value="1"/>
</dbReference>
<feature type="domain" description="HTH araC/xylS-type" evidence="6">
    <location>
        <begin position="174"/>
        <end position="271"/>
    </location>
</feature>
<keyword evidence="2" id="KW-0238">DNA-binding</keyword>
<dbReference type="Pfam" id="PF02311">
    <property type="entry name" value="AraC_binding"/>
    <property type="match status" value="1"/>
</dbReference>
<dbReference type="InterPro" id="IPR018060">
    <property type="entry name" value="HTH_AraC"/>
</dbReference>
<dbReference type="GO" id="GO:0043565">
    <property type="term" value="F:sequence-specific DNA binding"/>
    <property type="evidence" value="ECO:0007669"/>
    <property type="project" value="InterPro"/>
</dbReference>
<feature type="region of interest" description="Disordered" evidence="5">
    <location>
        <begin position="263"/>
        <end position="287"/>
    </location>
</feature>
<dbReference type="AlphaFoldDB" id="A0A2U3BAM2"/>
<keyword evidence="8" id="KW-1185">Reference proteome</keyword>
<proteinExistence type="predicted"/>
<evidence type="ECO:0000256" key="5">
    <source>
        <dbReference type="SAM" id="MobiDB-lite"/>
    </source>
</evidence>
<evidence type="ECO:0000313" key="7">
    <source>
        <dbReference type="EMBL" id="PWI33840.1"/>
    </source>
</evidence>
<keyword evidence="3" id="KW-0010">Activator</keyword>
<gene>
    <name evidence="7" type="ORF">DI392_06460</name>
</gene>
<dbReference type="PANTHER" id="PTHR46796">
    <property type="entry name" value="HTH-TYPE TRANSCRIPTIONAL ACTIVATOR RHAS-RELATED"/>
    <property type="match status" value="1"/>
</dbReference>
<protein>
    <submittedName>
        <fullName evidence="7">AraC family transcriptional regulator</fullName>
    </submittedName>
</protein>